<keyword evidence="3 6" id="KW-0067">ATP-binding</keyword>
<keyword evidence="1 6" id="KW-0963">Cytoplasm</keyword>
<dbReference type="Gene3D" id="3.40.50.300">
    <property type="entry name" value="P-loop containing nucleotide triphosphate hydrolases"/>
    <property type="match status" value="2"/>
</dbReference>
<dbReference type="PANTHER" id="PTHR43977">
    <property type="entry name" value="STRUCTURAL MAINTENANCE OF CHROMOSOMES PROTEIN 3"/>
    <property type="match status" value="1"/>
</dbReference>
<dbReference type="Proteomes" id="UP001597541">
    <property type="component" value="Unassembled WGS sequence"/>
</dbReference>
<keyword evidence="4 6" id="KW-0175">Coiled coil</keyword>
<evidence type="ECO:0000313" key="8">
    <source>
        <dbReference type="EMBL" id="MFD2612969.1"/>
    </source>
</evidence>
<reference evidence="9" key="1">
    <citation type="journal article" date="2019" name="Int. J. Syst. Evol. Microbiol.">
        <title>The Global Catalogue of Microorganisms (GCM) 10K type strain sequencing project: providing services to taxonomists for standard genome sequencing and annotation.</title>
        <authorList>
            <consortium name="The Broad Institute Genomics Platform"/>
            <consortium name="The Broad Institute Genome Sequencing Center for Infectious Disease"/>
            <person name="Wu L."/>
            <person name="Ma J."/>
        </authorList>
    </citation>
    <scope>NUCLEOTIDE SEQUENCE [LARGE SCALE GENOMIC DNA]</scope>
    <source>
        <strain evidence="9">KCTC 3950</strain>
    </source>
</reference>
<evidence type="ECO:0000259" key="7">
    <source>
        <dbReference type="SMART" id="SM00968"/>
    </source>
</evidence>
<keyword evidence="9" id="KW-1185">Reference proteome</keyword>
<proteinExistence type="inferred from homology"/>
<feature type="coiled-coil region" evidence="6">
    <location>
        <begin position="234"/>
        <end position="303"/>
    </location>
</feature>
<sequence>MFLKRLEIAGFKSFADKTELEFVQGITAVVGPNGSGKSNISDSIRWVLGEQSAKSLRGGKMEDIIFSGSDARKAVNYAEVSLTLDNHDEALKLDFSEVTVTRRVHRSGDSEYFINKQSCRLKDITELFMDTGIGKEAYSIIGQGRIEEILSTRSEDRRGIFEEASGIVKYKSRKKDAQRKLDDTEQNLLRIHDLVVELEDQIEPLRVQSEKAVKYKELKETLKTSEISMYVFQIEQIHESWAEANQRLAALQTEQIELSTVVRQHDAHLEKHRWETRRLETELDELQAALLGYSEELEKNEGQGEVLKERSRNLVQNRLQLLQMVEVGEKRIEERRAEQTGYRDKYNHISSELNRLQSTLRAEEERLLGVAGGTSSEAEEKLRGDLLDKLNQSAQARNDIRYLEQQMEAVQRRMTRVEEDKSRLAEQQAKLEARKKSLSAKLTDCIAAISDTKNEYVAVSQSIRSNQELYENAQATARKWEQKADALISRRDTMTEMQNDFDGFMHGVKEVLKARNREGGLRGVHGAVAELVKVPAEIELAVETALGGALQHVVMDGEASAREAIAFLKRRQLGRATFLPLDVIKERYIAEMEQRNLQGAAGFVGIAADLVHYDQKYRNIVGNLLGNVIIAESLEDANKIAARCQYRYRVVTLEGDIVNAGGSMTGGSLQKKNASLLGRQRQIDELHEEIRKSQEQMAALKDQLSRFKQDMSEANGKLESLREAGEQHRIEEQQLLAELKQLEGELSQLSPQLELYLQDRGQHESEIKEYRTRKKELEQQLIVLQSEEQGLQQAIRNAELSRKASESAKEELQTYLTDLKVQVASYTQEKQSLQDHLKRVTSELQQQDQELELNRSMLEQIAEDIEYNQQQTVKQTEDVNSLKIRKQQCTDQLEFKRAERAKWAKELEEEENETREQRVRLQQVEEQLRQTEVKVNRLDVELENLLRKLSEDYELSYELAKERYPLPEDVAGTQNLVRDLKRSIAALGDVNLGSIEEFARVNERFEFLNEQKNDLIEAKTALYMVIKEMDDEMSKRFRASFDAIRSHFVVVFAKLFGGGRADLILSEPDNLLETGIEIIAQPPGKKLQNLQLLSGGERALTAIALLFAILLVKPVPFCVLDEVEAALDEANVSRFAQYLREFSELTQFIVVTHRKGTMEEADVLYGVTMEEGGVSKLVSVKLEDDEAVSA</sequence>
<evidence type="ECO:0000256" key="4">
    <source>
        <dbReference type="ARBA" id="ARBA00023054"/>
    </source>
</evidence>
<dbReference type="Pfam" id="PF06470">
    <property type="entry name" value="SMC_hinge"/>
    <property type="match status" value="1"/>
</dbReference>
<dbReference type="SMART" id="SM00968">
    <property type="entry name" value="SMC_hinge"/>
    <property type="match status" value="1"/>
</dbReference>
<comment type="caution">
    <text evidence="8">The sequence shown here is derived from an EMBL/GenBank/DDBJ whole genome shotgun (WGS) entry which is preliminary data.</text>
</comment>
<evidence type="ECO:0000256" key="5">
    <source>
        <dbReference type="ARBA" id="ARBA00023125"/>
    </source>
</evidence>
<keyword evidence="2 6" id="KW-0547">Nucleotide-binding</keyword>
<dbReference type="HAMAP" id="MF_01894">
    <property type="entry name" value="Smc_prok"/>
    <property type="match status" value="1"/>
</dbReference>
<dbReference type="InterPro" id="IPR036277">
    <property type="entry name" value="SMC_hinge_sf"/>
</dbReference>
<evidence type="ECO:0000256" key="3">
    <source>
        <dbReference type="ARBA" id="ARBA00022840"/>
    </source>
</evidence>
<dbReference type="InterPro" id="IPR010935">
    <property type="entry name" value="SMC_hinge"/>
</dbReference>
<dbReference type="RefSeq" id="WP_377602842.1">
    <property type="nucleotide sequence ID" value="NZ_JBHUME010000007.1"/>
</dbReference>
<dbReference type="InterPro" id="IPR003395">
    <property type="entry name" value="RecF/RecN/SMC_N"/>
</dbReference>
<dbReference type="SUPFAM" id="SSF75553">
    <property type="entry name" value="Smc hinge domain"/>
    <property type="match status" value="1"/>
</dbReference>
<feature type="domain" description="SMC hinge" evidence="7">
    <location>
        <begin position="522"/>
        <end position="641"/>
    </location>
</feature>
<comment type="subcellular location">
    <subcellularLocation>
        <location evidence="6">Cytoplasm</location>
    </subcellularLocation>
</comment>
<dbReference type="InterPro" id="IPR027417">
    <property type="entry name" value="P-loop_NTPase"/>
</dbReference>
<accession>A0ABW5PCX0</accession>
<comment type="domain">
    <text evidence="6">Contains large globular domains required for ATP hydrolysis at each terminus and a third globular domain forming a flexible hinge near the middle of the molecule. These domains are separated by coiled-coil structures.</text>
</comment>
<feature type="coiled-coil region" evidence="6">
    <location>
        <begin position="676"/>
        <end position="850"/>
    </location>
</feature>
<comment type="function">
    <text evidence="6">Required for chromosome condensation and partitioning.</text>
</comment>
<gene>
    <name evidence="6 8" type="primary">smc</name>
    <name evidence="8" type="ORF">ACFSUF_11100</name>
</gene>
<evidence type="ECO:0000256" key="2">
    <source>
        <dbReference type="ARBA" id="ARBA00022741"/>
    </source>
</evidence>
<dbReference type="NCBIfam" id="TIGR02168">
    <property type="entry name" value="SMC_prok_B"/>
    <property type="match status" value="1"/>
</dbReference>
<protein>
    <recommendedName>
        <fullName evidence="6">Chromosome partition protein Smc</fullName>
    </recommendedName>
</protein>
<dbReference type="SUPFAM" id="SSF57997">
    <property type="entry name" value="Tropomyosin"/>
    <property type="match status" value="1"/>
</dbReference>
<dbReference type="InterPro" id="IPR024704">
    <property type="entry name" value="SMC"/>
</dbReference>
<dbReference type="PIRSF" id="PIRSF005719">
    <property type="entry name" value="SMC"/>
    <property type="match status" value="1"/>
</dbReference>
<dbReference type="Gene3D" id="3.30.70.1620">
    <property type="match status" value="1"/>
</dbReference>
<comment type="similarity">
    <text evidence="6">Belongs to the SMC family.</text>
</comment>
<name>A0ABW5PCX0_9BACL</name>
<keyword evidence="5 6" id="KW-0238">DNA-binding</keyword>
<feature type="coiled-coil region" evidence="6">
    <location>
        <begin position="167"/>
        <end position="201"/>
    </location>
</feature>
<feature type="binding site" evidence="6">
    <location>
        <begin position="32"/>
        <end position="39"/>
    </location>
    <ligand>
        <name>ATP</name>
        <dbReference type="ChEBI" id="CHEBI:30616"/>
    </ligand>
</feature>
<dbReference type="CDD" id="cd03278">
    <property type="entry name" value="ABC_SMC_barmotin"/>
    <property type="match status" value="2"/>
</dbReference>
<feature type="coiled-coil region" evidence="6">
    <location>
        <begin position="879"/>
        <end position="948"/>
    </location>
</feature>
<dbReference type="SUPFAM" id="SSF52540">
    <property type="entry name" value="P-loop containing nucleoside triphosphate hydrolases"/>
    <property type="match status" value="1"/>
</dbReference>
<dbReference type="EMBL" id="JBHUME010000007">
    <property type="protein sequence ID" value="MFD2612969.1"/>
    <property type="molecule type" value="Genomic_DNA"/>
</dbReference>
<comment type="subunit">
    <text evidence="6">Homodimer.</text>
</comment>
<evidence type="ECO:0000313" key="9">
    <source>
        <dbReference type="Proteomes" id="UP001597541"/>
    </source>
</evidence>
<evidence type="ECO:0000256" key="6">
    <source>
        <dbReference type="HAMAP-Rule" id="MF_01894"/>
    </source>
</evidence>
<dbReference type="InterPro" id="IPR011890">
    <property type="entry name" value="SMC_prok"/>
</dbReference>
<feature type="coiled-coil region" evidence="6">
    <location>
        <begin position="393"/>
        <end position="490"/>
    </location>
</feature>
<dbReference type="Gene3D" id="1.20.1060.20">
    <property type="match status" value="1"/>
</dbReference>
<dbReference type="Pfam" id="PF02463">
    <property type="entry name" value="SMC_N"/>
    <property type="match status" value="1"/>
</dbReference>
<organism evidence="8 9">
    <name type="scientific">Paenibacillus gansuensis</name>
    <dbReference type="NCBI Taxonomy" id="306542"/>
    <lineage>
        <taxon>Bacteria</taxon>
        <taxon>Bacillati</taxon>
        <taxon>Bacillota</taxon>
        <taxon>Bacilli</taxon>
        <taxon>Bacillales</taxon>
        <taxon>Paenibacillaceae</taxon>
        <taxon>Paenibacillus</taxon>
    </lineage>
</organism>
<evidence type="ECO:0000256" key="1">
    <source>
        <dbReference type="ARBA" id="ARBA00022490"/>
    </source>
</evidence>